<dbReference type="GO" id="GO:0003735">
    <property type="term" value="F:structural constituent of ribosome"/>
    <property type="evidence" value="ECO:0007669"/>
    <property type="project" value="InterPro"/>
</dbReference>
<protein>
    <submittedName>
        <fullName evidence="4">50S ribosomal protein L4</fullName>
    </submittedName>
</protein>
<dbReference type="AlphaFoldDB" id="A0A645DTQ8"/>
<dbReference type="Pfam" id="PF00573">
    <property type="entry name" value="Ribosomal_L4"/>
    <property type="match status" value="1"/>
</dbReference>
<gene>
    <name evidence="4" type="primary">rplD_40</name>
    <name evidence="4" type="ORF">SDC9_139663</name>
</gene>
<accession>A0A645DTQ8</accession>
<proteinExistence type="inferred from homology"/>
<comment type="caution">
    <text evidence="4">The sequence shown here is derived from an EMBL/GenBank/DDBJ whole genome shotgun (WGS) entry which is preliminary data.</text>
</comment>
<organism evidence="4">
    <name type="scientific">bioreactor metagenome</name>
    <dbReference type="NCBI Taxonomy" id="1076179"/>
    <lineage>
        <taxon>unclassified sequences</taxon>
        <taxon>metagenomes</taxon>
        <taxon>ecological metagenomes</taxon>
    </lineage>
</organism>
<dbReference type="PANTHER" id="PTHR10746:SF6">
    <property type="entry name" value="LARGE RIBOSOMAL SUBUNIT PROTEIN UL4M"/>
    <property type="match status" value="1"/>
</dbReference>
<evidence type="ECO:0000256" key="1">
    <source>
        <dbReference type="ARBA" id="ARBA00010528"/>
    </source>
</evidence>
<dbReference type="InterPro" id="IPR013005">
    <property type="entry name" value="Ribosomal_uL4-like"/>
</dbReference>
<dbReference type="GO" id="GO:0006412">
    <property type="term" value="P:translation"/>
    <property type="evidence" value="ECO:0007669"/>
    <property type="project" value="InterPro"/>
</dbReference>
<keyword evidence="2 4" id="KW-0689">Ribosomal protein</keyword>
<dbReference type="SUPFAM" id="SSF52166">
    <property type="entry name" value="Ribosomal protein L4"/>
    <property type="match status" value="1"/>
</dbReference>
<sequence length="83" mass="9202">MIDDLAVEAPKTKLFAQKLKGMGLEGNLLVVTDELNENLYLSSRNLPNVLVLEAQEADPVSLIRFAKVLVTKNAVAKFEEMWG</sequence>
<reference evidence="4" key="1">
    <citation type="submission" date="2019-08" db="EMBL/GenBank/DDBJ databases">
        <authorList>
            <person name="Kucharzyk K."/>
            <person name="Murdoch R.W."/>
            <person name="Higgins S."/>
            <person name="Loffler F."/>
        </authorList>
    </citation>
    <scope>NUCLEOTIDE SEQUENCE</scope>
</reference>
<dbReference type="PANTHER" id="PTHR10746">
    <property type="entry name" value="50S RIBOSOMAL PROTEIN L4"/>
    <property type="match status" value="1"/>
</dbReference>
<dbReference type="GO" id="GO:0005840">
    <property type="term" value="C:ribosome"/>
    <property type="evidence" value="ECO:0007669"/>
    <property type="project" value="UniProtKB-KW"/>
</dbReference>
<evidence type="ECO:0000256" key="3">
    <source>
        <dbReference type="ARBA" id="ARBA00023274"/>
    </source>
</evidence>
<dbReference type="GO" id="GO:1990904">
    <property type="term" value="C:ribonucleoprotein complex"/>
    <property type="evidence" value="ECO:0007669"/>
    <property type="project" value="UniProtKB-KW"/>
</dbReference>
<dbReference type="Gene3D" id="3.40.1370.10">
    <property type="match status" value="1"/>
</dbReference>
<comment type="similarity">
    <text evidence="1">Belongs to the universal ribosomal protein uL4 family.</text>
</comment>
<dbReference type="InterPro" id="IPR002136">
    <property type="entry name" value="Ribosomal_uL4"/>
</dbReference>
<evidence type="ECO:0000256" key="2">
    <source>
        <dbReference type="ARBA" id="ARBA00022980"/>
    </source>
</evidence>
<name>A0A645DTQ8_9ZZZZ</name>
<keyword evidence="3" id="KW-0687">Ribonucleoprotein</keyword>
<dbReference type="EMBL" id="VSSQ01039463">
    <property type="protein sequence ID" value="MPM92528.1"/>
    <property type="molecule type" value="Genomic_DNA"/>
</dbReference>
<evidence type="ECO:0000313" key="4">
    <source>
        <dbReference type="EMBL" id="MPM92528.1"/>
    </source>
</evidence>
<dbReference type="InterPro" id="IPR023574">
    <property type="entry name" value="Ribosomal_uL4_dom_sf"/>
</dbReference>